<dbReference type="PANTHER" id="PTHR34388:SF1">
    <property type="entry name" value="DNA POLYMERASE III SUBUNIT DELTA"/>
    <property type="match status" value="1"/>
</dbReference>
<keyword evidence="3" id="KW-0808">Transferase</keyword>
<evidence type="ECO:0000256" key="9">
    <source>
        <dbReference type="NCBIfam" id="TIGR01128"/>
    </source>
</evidence>
<dbReference type="InterPro" id="IPR005790">
    <property type="entry name" value="DNA_polIII_delta"/>
</dbReference>
<evidence type="ECO:0000256" key="5">
    <source>
        <dbReference type="ARBA" id="ARBA00022705"/>
    </source>
</evidence>
<gene>
    <name evidence="12" type="ORF">CCZ37_04025</name>
</gene>
<comment type="similarity">
    <text evidence="7">Belongs to the DNA polymerase HolA subunit family.</text>
</comment>
<dbReference type="InterPro" id="IPR008921">
    <property type="entry name" value="DNA_pol3_clamp-load_cplx_C"/>
</dbReference>
<dbReference type="Pfam" id="PF14840">
    <property type="entry name" value="DNA_pol3_delt_C"/>
    <property type="match status" value="1"/>
</dbReference>
<evidence type="ECO:0000256" key="6">
    <source>
        <dbReference type="ARBA" id="ARBA00022932"/>
    </source>
</evidence>
<dbReference type="EC" id="2.7.7.7" evidence="1 9"/>
<dbReference type="CDD" id="cd18138">
    <property type="entry name" value="HLD_clamp_pol_III_delta"/>
    <property type="match status" value="1"/>
</dbReference>
<feature type="domain" description="DNA polymerase III subunit delta C-terminal" evidence="11">
    <location>
        <begin position="214"/>
        <end position="331"/>
    </location>
</feature>
<dbReference type="Gene3D" id="3.40.50.300">
    <property type="entry name" value="P-loop containing nucleotide triphosphate hydrolases"/>
    <property type="match status" value="1"/>
</dbReference>
<dbReference type="EMBL" id="CP022741">
    <property type="protein sequence ID" value="ASU21807.1"/>
    <property type="molecule type" value="Genomic_DNA"/>
</dbReference>
<dbReference type="Pfam" id="PF06144">
    <property type="entry name" value="DNA_pol3_delta"/>
    <property type="match status" value="1"/>
</dbReference>
<keyword evidence="5" id="KW-0235">DNA replication</keyword>
<dbReference type="Gene3D" id="1.10.8.60">
    <property type="match status" value="1"/>
</dbReference>
<dbReference type="GO" id="GO:0003887">
    <property type="term" value="F:DNA-directed DNA polymerase activity"/>
    <property type="evidence" value="ECO:0007669"/>
    <property type="project" value="UniProtKB-UniRule"/>
</dbReference>
<dbReference type="PANTHER" id="PTHR34388">
    <property type="entry name" value="DNA POLYMERASE III SUBUNIT DELTA"/>
    <property type="match status" value="1"/>
</dbReference>
<dbReference type="KEGG" id="vqi:CCZ37_04025"/>
<reference evidence="12 13" key="1">
    <citation type="submission" date="2017-08" db="EMBL/GenBank/DDBJ databases">
        <title>The Vibrio qinghaiensis sp.-Q67 is a luminous bacteria isolated firstly from Qinghai lake, Qinghai province, China, which has been proved to be very sensitive to detect environmental and food pollutants. Therefore, complete genome analysis of V. qinghaiensis sp.-Q67 highlights the potential application of this strain on detection of hazards in the contaminated environments.</title>
        <authorList>
            <person name="Gong L."/>
        </authorList>
    </citation>
    <scope>NUCLEOTIDE SEQUENCE [LARGE SCALE GENOMIC DNA]</scope>
    <source>
        <strain evidence="12 13">Q67</strain>
    </source>
</reference>
<dbReference type="InterPro" id="IPR010372">
    <property type="entry name" value="DNA_pol3_delta_N"/>
</dbReference>
<evidence type="ECO:0000259" key="10">
    <source>
        <dbReference type="Pfam" id="PF06144"/>
    </source>
</evidence>
<keyword evidence="4" id="KW-0548">Nucleotidyltransferase</keyword>
<dbReference type="GO" id="GO:0003677">
    <property type="term" value="F:DNA binding"/>
    <property type="evidence" value="ECO:0007669"/>
    <property type="project" value="InterPro"/>
</dbReference>
<dbReference type="AlphaFoldDB" id="A0A223MWV6"/>
<evidence type="ECO:0000256" key="8">
    <source>
        <dbReference type="ARBA" id="ARBA00049244"/>
    </source>
</evidence>
<dbReference type="Gene3D" id="1.20.272.10">
    <property type="match status" value="1"/>
</dbReference>
<dbReference type="InterPro" id="IPR027417">
    <property type="entry name" value="P-loop_NTPase"/>
</dbReference>
<dbReference type="NCBIfam" id="TIGR01128">
    <property type="entry name" value="holA"/>
    <property type="match status" value="1"/>
</dbReference>
<proteinExistence type="inferred from homology"/>
<evidence type="ECO:0000256" key="7">
    <source>
        <dbReference type="ARBA" id="ARBA00034754"/>
    </source>
</evidence>
<evidence type="ECO:0000256" key="4">
    <source>
        <dbReference type="ARBA" id="ARBA00022695"/>
    </source>
</evidence>
<dbReference type="GO" id="GO:0006261">
    <property type="term" value="P:DNA-templated DNA replication"/>
    <property type="evidence" value="ECO:0007669"/>
    <property type="project" value="TreeGrafter"/>
</dbReference>
<accession>A0A223MWV6</accession>
<feature type="domain" description="DNA polymerase III delta N-terminal" evidence="10">
    <location>
        <begin position="20"/>
        <end position="138"/>
    </location>
</feature>
<evidence type="ECO:0000256" key="2">
    <source>
        <dbReference type="ARBA" id="ARBA00017703"/>
    </source>
</evidence>
<evidence type="ECO:0000259" key="11">
    <source>
        <dbReference type="Pfam" id="PF14840"/>
    </source>
</evidence>
<sequence length="341" mass="39021">MRIFADKLTEHLKKPLMGLYLLFGNEPLLLQESRVAIEKKALEQGFEERHRFSADAHLNWDQVYDCCQALSLFSSKKIIEIELPETGANAAAAKELLALGQSLHPDVLLVVIGEKLTKAQESAKWFKTLSSLGCWVSCLTPDINKLPQFVMIRCRTLGLKPDQEAVQMLAQWHEGNLFALSQSLEKLALLYPDGLLTLIRLEESLSRHNHFTVFHWVDALLEGQANRSQRILRQLITEGTEPVILIRSLQKELLLLLQMHQDVTQMPIGSTFDKYRIWQSKRPWYAASLKRLSRDRLKQLIALLTQAERVTKTQYETSPWPILQQISVEFCLPQSVVSKLA</sequence>
<organism evidence="12 13">
    <name type="scientific">Vibrio qinghaiensis</name>
    <dbReference type="NCBI Taxonomy" id="2025808"/>
    <lineage>
        <taxon>Bacteria</taxon>
        <taxon>Pseudomonadati</taxon>
        <taxon>Pseudomonadota</taxon>
        <taxon>Gammaproteobacteria</taxon>
        <taxon>Vibrionales</taxon>
        <taxon>Vibrionaceae</taxon>
        <taxon>Vibrio</taxon>
    </lineage>
</organism>
<keyword evidence="6" id="KW-0239">DNA-directed DNA polymerase</keyword>
<dbReference type="SUPFAM" id="SSF52540">
    <property type="entry name" value="P-loop containing nucleoside triphosphate hydrolases"/>
    <property type="match status" value="1"/>
</dbReference>
<dbReference type="Proteomes" id="UP000215148">
    <property type="component" value="Chromosome 1"/>
</dbReference>
<evidence type="ECO:0000313" key="13">
    <source>
        <dbReference type="Proteomes" id="UP000215148"/>
    </source>
</evidence>
<dbReference type="RefSeq" id="WP_010317344.1">
    <property type="nucleotide sequence ID" value="NZ_CAWNHI010000001.1"/>
</dbReference>
<protein>
    <recommendedName>
        <fullName evidence="2 9">DNA polymerase III subunit delta</fullName>
        <ecNumber evidence="1 9">2.7.7.7</ecNumber>
    </recommendedName>
</protein>
<evidence type="ECO:0000256" key="1">
    <source>
        <dbReference type="ARBA" id="ARBA00012417"/>
    </source>
</evidence>
<evidence type="ECO:0000256" key="3">
    <source>
        <dbReference type="ARBA" id="ARBA00022679"/>
    </source>
</evidence>
<name>A0A223MWV6_9VIBR</name>
<dbReference type="SUPFAM" id="SSF48019">
    <property type="entry name" value="post-AAA+ oligomerization domain-like"/>
    <property type="match status" value="1"/>
</dbReference>
<dbReference type="InterPro" id="IPR032780">
    <property type="entry name" value="DNA_pol3_delt_C"/>
</dbReference>
<dbReference type="GO" id="GO:0009360">
    <property type="term" value="C:DNA polymerase III complex"/>
    <property type="evidence" value="ECO:0007669"/>
    <property type="project" value="UniProtKB-UniRule"/>
</dbReference>
<keyword evidence="13" id="KW-1185">Reference proteome</keyword>
<evidence type="ECO:0000313" key="12">
    <source>
        <dbReference type="EMBL" id="ASU21807.1"/>
    </source>
</evidence>
<comment type="catalytic activity">
    <reaction evidence="8">
        <text>DNA(n) + a 2'-deoxyribonucleoside 5'-triphosphate = DNA(n+1) + diphosphate</text>
        <dbReference type="Rhea" id="RHEA:22508"/>
        <dbReference type="Rhea" id="RHEA-COMP:17339"/>
        <dbReference type="Rhea" id="RHEA-COMP:17340"/>
        <dbReference type="ChEBI" id="CHEBI:33019"/>
        <dbReference type="ChEBI" id="CHEBI:61560"/>
        <dbReference type="ChEBI" id="CHEBI:173112"/>
        <dbReference type="EC" id="2.7.7.7"/>
    </reaction>
</comment>